<accession>A0A7J7JEU9</accession>
<protein>
    <submittedName>
        <fullName evidence="1">Uncharacterized protein</fullName>
    </submittedName>
</protein>
<proteinExistence type="predicted"/>
<name>A0A7J7JEU9_BUGNE</name>
<keyword evidence="2" id="KW-1185">Reference proteome</keyword>
<dbReference type="EMBL" id="VXIV02002613">
    <property type="protein sequence ID" value="KAF6024126.1"/>
    <property type="molecule type" value="Genomic_DNA"/>
</dbReference>
<comment type="caution">
    <text evidence="1">The sequence shown here is derived from an EMBL/GenBank/DDBJ whole genome shotgun (WGS) entry which is preliminary data.</text>
</comment>
<evidence type="ECO:0000313" key="1">
    <source>
        <dbReference type="EMBL" id="KAF6024126.1"/>
    </source>
</evidence>
<dbReference type="Proteomes" id="UP000593567">
    <property type="component" value="Unassembled WGS sequence"/>
</dbReference>
<reference evidence="1" key="1">
    <citation type="submission" date="2020-06" db="EMBL/GenBank/DDBJ databases">
        <title>Draft genome of Bugula neritina, a colonial animal packing powerful symbionts and potential medicines.</title>
        <authorList>
            <person name="Rayko M."/>
        </authorList>
    </citation>
    <scope>NUCLEOTIDE SEQUENCE [LARGE SCALE GENOMIC DNA]</scope>
    <source>
        <strain evidence="1">Kwan_BN1</strain>
    </source>
</reference>
<dbReference type="AlphaFoldDB" id="A0A7J7JEU9"/>
<gene>
    <name evidence="1" type="ORF">EB796_017563</name>
</gene>
<evidence type="ECO:0000313" key="2">
    <source>
        <dbReference type="Proteomes" id="UP000593567"/>
    </source>
</evidence>
<sequence length="96" mass="11565">MMREYNGMYKKLVTDSGGLEKHYHHLKEYQWVYISELYNLINREPPSKSLENLYYQVHKVRRASSLLFKQARYKLSEETQQGFIIIYEPPECQICA</sequence>
<organism evidence="1 2">
    <name type="scientific">Bugula neritina</name>
    <name type="common">Brown bryozoan</name>
    <name type="synonym">Sertularia neritina</name>
    <dbReference type="NCBI Taxonomy" id="10212"/>
    <lineage>
        <taxon>Eukaryota</taxon>
        <taxon>Metazoa</taxon>
        <taxon>Spiralia</taxon>
        <taxon>Lophotrochozoa</taxon>
        <taxon>Bryozoa</taxon>
        <taxon>Gymnolaemata</taxon>
        <taxon>Cheilostomatida</taxon>
        <taxon>Flustrina</taxon>
        <taxon>Buguloidea</taxon>
        <taxon>Bugulidae</taxon>
        <taxon>Bugula</taxon>
    </lineage>
</organism>